<accession>A0A4U2YHJ1</accession>
<dbReference type="GO" id="GO:0050660">
    <property type="term" value="F:flavin adenine dinucleotide binding"/>
    <property type="evidence" value="ECO:0007669"/>
    <property type="project" value="InterPro"/>
</dbReference>
<evidence type="ECO:0000259" key="7">
    <source>
        <dbReference type="Pfam" id="PF01266"/>
    </source>
</evidence>
<evidence type="ECO:0000256" key="5">
    <source>
        <dbReference type="ARBA" id="ARBA00050018"/>
    </source>
</evidence>
<evidence type="ECO:0000256" key="1">
    <source>
        <dbReference type="ARBA" id="ARBA00004948"/>
    </source>
</evidence>
<dbReference type="GO" id="GO:0005737">
    <property type="term" value="C:cytoplasm"/>
    <property type="evidence" value="ECO:0007669"/>
    <property type="project" value="TreeGrafter"/>
</dbReference>
<dbReference type="SUPFAM" id="SSF51905">
    <property type="entry name" value="FAD/NAD(P)-binding domain"/>
    <property type="match status" value="1"/>
</dbReference>
<evidence type="ECO:0000256" key="6">
    <source>
        <dbReference type="SAM" id="MobiDB-lite"/>
    </source>
</evidence>
<dbReference type="InterPro" id="IPR012727">
    <property type="entry name" value="Gly_oxidase_ThiO"/>
</dbReference>
<protein>
    <recommendedName>
        <fullName evidence="5">glycine oxidase</fullName>
        <ecNumber evidence="5">1.4.3.19</ecNumber>
    </recommendedName>
</protein>
<keyword evidence="9" id="KW-1185">Reference proteome</keyword>
<dbReference type="GO" id="GO:0009229">
    <property type="term" value="P:thiamine diphosphate biosynthetic process"/>
    <property type="evidence" value="ECO:0007669"/>
    <property type="project" value="UniProtKB-UniPathway"/>
</dbReference>
<dbReference type="InterPro" id="IPR006076">
    <property type="entry name" value="FAD-dep_OxRdtase"/>
</dbReference>
<dbReference type="PANTHER" id="PTHR13847">
    <property type="entry name" value="SARCOSINE DEHYDROGENASE-RELATED"/>
    <property type="match status" value="1"/>
</dbReference>
<dbReference type="UniPathway" id="UPA00060"/>
<dbReference type="GO" id="GO:0043799">
    <property type="term" value="F:glycine oxidase activity"/>
    <property type="evidence" value="ECO:0007669"/>
    <property type="project" value="UniProtKB-EC"/>
</dbReference>
<dbReference type="NCBIfam" id="TIGR02352">
    <property type="entry name" value="thiamin_ThiO"/>
    <property type="match status" value="1"/>
</dbReference>
<name>A0A4U2YHJ1_9ACTN</name>
<feature type="domain" description="FAD dependent oxidoreductase" evidence="7">
    <location>
        <begin position="31"/>
        <end position="352"/>
    </location>
</feature>
<reference evidence="8 9" key="1">
    <citation type="submission" date="2019-04" db="EMBL/GenBank/DDBJ databases">
        <authorList>
            <person name="Dong K."/>
        </authorList>
    </citation>
    <scope>NUCLEOTIDE SEQUENCE [LARGE SCALE GENOMIC DNA]</scope>
    <source>
        <strain evidence="9">dk3543</strain>
    </source>
</reference>
<keyword evidence="2" id="KW-0784">Thiamine biosynthesis</keyword>
<comment type="catalytic activity">
    <reaction evidence="4">
        <text>glycine + O2 + H2O = glyoxylate + H2O2 + NH4(+)</text>
        <dbReference type="Rhea" id="RHEA:11532"/>
        <dbReference type="ChEBI" id="CHEBI:15377"/>
        <dbReference type="ChEBI" id="CHEBI:15379"/>
        <dbReference type="ChEBI" id="CHEBI:16240"/>
        <dbReference type="ChEBI" id="CHEBI:28938"/>
        <dbReference type="ChEBI" id="CHEBI:36655"/>
        <dbReference type="ChEBI" id="CHEBI:57305"/>
        <dbReference type="EC" id="1.4.3.19"/>
    </reaction>
</comment>
<gene>
    <name evidence="8" type="primary">thiO</name>
    <name evidence="8" type="ORF">FC770_16110</name>
</gene>
<dbReference type="OrthoDB" id="3214401at2"/>
<dbReference type="Proteomes" id="UP000307808">
    <property type="component" value="Unassembled WGS sequence"/>
</dbReference>
<comment type="pathway">
    <text evidence="1">Cofactor biosynthesis; thiamine diphosphate biosynthesis.</text>
</comment>
<evidence type="ECO:0000313" key="9">
    <source>
        <dbReference type="Proteomes" id="UP000307808"/>
    </source>
</evidence>
<sequence>MGRARSGGVREGARGSGGVTRVTRVGTGGGRVTVLGAGIIGLCVADELVRRGLEVLVLDPTPGQGASWAAAGMLSPAAESWYGETDLLETGRRSARLWPPLAARLGVEVHTRGTLLVGHDAGDLQGVERHAALLTAAGEAVHPLGRRELRSVEPGLGRVAGGVLLREEWAVDPRRAVAALAARLGDVVVRRAGALAPLAEEARARGDVVVVATGATLPEPFGHLVRGVRGETIRVRCDDPPVHVVRGLVRGRAVYLVPRADGEVVVGATSGEHDGPPVATVGGVAELLEPARTLLPGLDRATWLEVVARDRPGTADNRPLVGPTHLPGVLLAAGHFRHGVLLAPLTALVIADHIEHGTGLSAWDPRRLDERKTA</sequence>
<evidence type="ECO:0000256" key="3">
    <source>
        <dbReference type="ARBA" id="ARBA00023002"/>
    </source>
</evidence>
<feature type="region of interest" description="Disordered" evidence="6">
    <location>
        <begin position="1"/>
        <end position="22"/>
    </location>
</feature>
<dbReference type="AlphaFoldDB" id="A0A4U2YHJ1"/>
<dbReference type="SUPFAM" id="SSF54373">
    <property type="entry name" value="FAD-linked reductases, C-terminal domain"/>
    <property type="match status" value="1"/>
</dbReference>
<dbReference type="Gene3D" id="3.50.50.60">
    <property type="entry name" value="FAD/NAD(P)-binding domain"/>
    <property type="match status" value="1"/>
</dbReference>
<evidence type="ECO:0000313" key="8">
    <source>
        <dbReference type="EMBL" id="TKI60330.1"/>
    </source>
</evidence>
<evidence type="ECO:0000256" key="2">
    <source>
        <dbReference type="ARBA" id="ARBA00022977"/>
    </source>
</evidence>
<dbReference type="GO" id="GO:0009228">
    <property type="term" value="P:thiamine biosynthetic process"/>
    <property type="evidence" value="ECO:0007669"/>
    <property type="project" value="UniProtKB-KW"/>
</dbReference>
<dbReference type="PANTHER" id="PTHR13847:SF289">
    <property type="entry name" value="GLYCINE OXIDASE"/>
    <property type="match status" value="1"/>
</dbReference>
<comment type="caution">
    <text evidence="8">The sequence shown here is derived from an EMBL/GenBank/DDBJ whole genome shotgun (WGS) entry which is preliminary data.</text>
</comment>
<dbReference type="EMBL" id="SZPY01000005">
    <property type="protein sequence ID" value="TKI60330.1"/>
    <property type="molecule type" value="Genomic_DNA"/>
</dbReference>
<evidence type="ECO:0000256" key="4">
    <source>
        <dbReference type="ARBA" id="ARBA00049872"/>
    </source>
</evidence>
<organism evidence="8 9">
    <name type="scientific">Nocardioides jishulii</name>
    <dbReference type="NCBI Taxonomy" id="2575440"/>
    <lineage>
        <taxon>Bacteria</taxon>
        <taxon>Bacillati</taxon>
        <taxon>Actinomycetota</taxon>
        <taxon>Actinomycetes</taxon>
        <taxon>Propionibacteriales</taxon>
        <taxon>Nocardioidaceae</taxon>
        <taxon>Nocardioides</taxon>
    </lineage>
</organism>
<proteinExistence type="predicted"/>
<dbReference type="Pfam" id="PF01266">
    <property type="entry name" value="DAO"/>
    <property type="match status" value="1"/>
</dbReference>
<keyword evidence="3 8" id="KW-0560">Oxidoreductase</keyword>
<dbReference type="InterPro" id="IPR036188">
    <property type="entry name" value="FAD/NAD-bd_sf"/>
</dbReference>
<dbReference type="Gene3D" id="3.30.9.10">
    <property type="entry name" value="D-Amino Acid Oxidase, subunit A, domain 2"/>
    <property type="match status" value="1"/>
</dbReference>
<dbReference type="EC" id="1.4.3.19" evidence="5"/>